<dbReference type="SUPFAM" id="SSF46894">
    <property type="entry name" value="C-terminal effector domain of the bipartite response regulators"/>
    <property type="match status" value="1"/>
</dbReference>
<protein>
    <submittedName>
        <fullName evidence="7">ATPase AAA</fullName>
    </submittedName>
</protein>
<dbReference type="InterPro" id="IPR036388">
    <property type="entry name" value="WH-like_DNA-bd_sf"/>
</dbReference>
<comment type="caution">
    <text evidence="7">The sequence shown here is derived from an EMBL/GenBank/DDBJ whole genome shotgun (WGS) entry which is preliminary data.</text>
</comment>
<dbReference type="InterPro" id="IPR016032">
    <property type="entry name" value="Sig_transdc_resp-reg_C-effctor"/>
</dbReference>
<proteinExistence type="inferred from homology"/>
<evidence type="ECO:0000256" key="1">
    <source>
        <dbReference type="ARBA" id="ARBA00005820"/>
    </source>
</evidence>
<dbReference type="PROSITE" id="PS51755">
    <property type="entry name" value="OMPR_PHOB"/>
    <property type="match status" value="1"/>
</dbReference>
<evidence type="ECO:0000259" key="6">
    <source>
        <dbReference type="PROSITE" id="PS51755"/>
    </source>
</evidence>
<keyword evidence="3 5" id="KW-0238">DNA-binding</keyword>
<organism evidence="7 8">
    <name type="scientific">Paractinoplanes rishiriensis</name>
    <dbReference type="NCBI Taxonomy" id="1050105"/>
    <lineage>
        <taxon>Bacteria</taxon>
        <taxon>Bacillati</taxon>
        <taxon>Actinomycetota</taxon>
        <taxon>Actinomycetes</taxon>
        <taxon>Micromonosporales</taxon>
        <taxon>Micromonosporaceae</taxon>
        <taxon>Paractinoplanes</taxon>
    </lineage>
</organism>
<dbReference type="Gene3D" id="1.10.10.10">
    <property type="entry name" value="Winged helix-like DNA-binding domain superfamily/Winged helix DNA-binding domain"/>
    <property type="match status" value="1"/>
</dbReference>
<dbReference type="Proteomes" id="UP000636960">
    <property type="component" value="Unassembled WGS sequence"/>
</dbReference>
<dbReference type="GO" id="GO:0000160">
    <property type="term" value="P:phosphorelay signal transduction system"/>
    <property type="evidence" value="ECO:0007669"/>
    <property type="project" value="InterPro"/>
</dbReference>
<dbReference type="SMART" id="SM00862">
    <property type="entry name" value="Trans_reg_C"/>
    <property type="match status" value="1"/>
</dbReference>
<dbReference type="InterPro" id="IPR011990">
    <property type="entry name" value="TPR-like_helical_dom_sf"/>
</dbReference>
<dbReference type="InterPro" id="IPR005158">
    <property type="entry name" value="BTAD"/>
</dbReference>
<feature type="DNA-binding region" description="OmpR/PhoB-type" evidence="5">
    <location>
        <begin position="1"/>
        <end position="97"/>
    </location>
</feature>
<keyword evidence="8" id="KW-1185">Reference proteome</keyword>
<dbReference type="InterPro" id="IPR041664">
    <property type="entry name" value="AAA_16"/>
</dbReference>
<dbReference type="SUPFAM" id="SSF48452">
    <property type="entry name" value="TPR-like"/>
    <property type="match status" value="1"/>
</dbReference>
<keyword evidence="2" id="KW-0805">Transcription regulation</keyword>
<dbReference type="AlphaFoldDB" id="A0A919JVB8"/>
<dbReference type="EMBL" id="BOMV01000032">
    <property type="protein sequence ID" value="GIE95503.1"/>
    <property type="molecule type" value="Genomic_DNA"/>
</dbReference>
<dbReference type="InterPro" id="IPR051677">
    <property type="entry name" value="AfsR-DnrI-RedD_regulator"/>
</dbReference>
<accession>A0A919JVB8</accession>
<dbReference type="GO" id="GO:0006355">
    <property type="term" value="P:regulation of DNA-templated transcription"/>
    <property type="evidence" value="ECO:0007669"/>
    <property type="project" value="InterPro"/>
</dbReference>
<dbReference type="RefSeq" id="WP_203781803.1">
    <property type="nucleotide sequence ID" value="NZ_BOMV01000032.1"/>
</dbReference>
<name>A0A919JVB8_9ACTN</name>
<dbReference type="SMART" id="SM01043">
    <property type="entry name" value="BTAD"/>
    <property type="match status" value="1"/>
</dbReference>
<dbReference type="CDD" id="cd15831">
    <property type="entry name" value="BTAD"/>
    <property type="match status" value="1"/>
</dbReference>
<comment type="similarity">
    <text evidence="1">Belongs to the AfsR/DnrI/RedD regulatory family.</text>
</comment>
<dbReference type="Gene3D" id="1.25.40.10">
    <property type="entry name" value="Tetratricopeptide repeat domain"/>
    <property type="match status" value="1"/>
</dbReference>
<sequence length="1101" mass="115891">MQVEVLGPSRVTRAGRPVPLGAPKHRALLAALALAGPRATSADALIDLLWGAAPPPAAGAALQTYVAHLRRALEPDRAARAAPTVLLTTPQGYRLALPSDAELFTAAVERAHTALVPASGPPDDVDPSRLAALRADLDAALALWTGEPYTDLPDSDQVLAERARLGELFLVAVEDRALVRLALGEHAAVAAELASLAAEHPLRESLCGLRVLAHARAGHQGRALELLREMRDRLDEELGIAPGPALRALETAVLRQEVTASGVARTDAPPAPRELPLVGRRDELAALDGMLTRAATGSVAAAMLVGEPGIGKTRLARAATERAAARGFTVGVGRCSQDDGAPPLWPWIAVLRELGELPLADRLATPPSAPGGQSAQSAEAARFALWHDVAVTLAAAAARRPLLIVLDDLHWADSSSLRLLRHVIATGTGPIALLGTRRSHPEPAGALAEVLEALARHGGARIDLTGLADAEVSALVHAVTGRAAAPAEAARLRDRTGGNAFLLTELARLEASPLPAAPVAAAPAAVADVVAARTAALPEPTRDLLRDAAVIGREFTLGLLAAIAGQDPDDTLDRLDPALSEGLILETAAEEFRFSHALVRDAVHAHIPPTRRARRHAAVARVLATGGEQARAARHWLAAGPRHARDAWQAAAGAAERAAAVYAWDEAVELLAAAAGAQADDPAVTGRERYTVLMDRLLASRQCGDWDGADAAQVAAAEAAAGIGDLTAEARAAIAAVDAAVWLPRAHGTVHPTIPGTLRSVLRRLPAADAELRCQVMLALALELYFADAPQERLALVEQGLAMARRLGDPGLLGWAAIVAWLADWRPATAESRWHLAAEALDAAVRAGDHLRAVSCRTLVAFSAQETGRIAEMEAAMRRARADAERYRLASTQVALGWLEMPWLALRGRFDEAERMFAETVDLMSRTSMPQAAESAAGSALALRMARGDADAEMAGQLQALAPYSRLPLDSSIVMLLLRAGRPEEARRWYAEHDLRLETDDWYTLVNLCQGAEVSAGLADRDLAARVYRRLSPYAGRPNSAGGAVAQAPVDAYLALAAAAAGEPTVAGRHADAAFEQCERWNIPLVAGWLRGHGFKPPNGT</sequence>
<evidence type="ECO:0000313" key="7">
    <source>
        <dbReference type="EMBL" id="GIE95503.1"/>
    </source>
</evidence>
<reference evidence="7" key="1">
    <citation type="submission" date="2021-01" db="EMBL/GenBank/DDBJ databases">
        <title>Whole genome shotgun sequence of Actinoplanes rishiriensis NBRC 108556.</title>
        <authorList>
            <person name="Komaki H."/>
            <person name="Tamura T."/>
        </authorList>
    </citation>
    <scope>NUCLEOTIDE SEQUENCE</scope>
    <source>
        <strain evidence="7">NBRC 108556</strain>
    </source>
</reference>
<evidence type="ECO:0000256" key="5">
    <source>
        <dbReference type="PROSITE-ProRule" id="PRU01091"/>
    </source>
</evidence>
<evidence type="ECO:0000256" key="4">
    <source>
        <dbReference type="ARBA" id="ARBA00023163"/>
    </source>
</evidence>
<evidence type="ECO:0000256" key="3">
    <source>
        <dbReference type="ARBA" id="ARBA00023125"/>
    </source>
</evidence>
<dbReference type="Pfam" id="PF03704">
    <property type="entry name" value="BTAD"/>
    <property type="match status" value="1"/>
</dbReference>
<dbReference type="Pfam" id="PF00486">
    <property type="entry name" value="Trans_reg_C"/>
    <property type="match status" value="1"/>
</dbReference>
<feature type="domain" description="OmpR/PhoB-type" evidence="6">
    <location>
        <begin position="1"/>
        <end position="97"/>
    </location>
</feature>
<evidence type="ECO:0000256" key="2">
    <source>
        <dbReference type="ARBA" id="ARBA00023015"/>
    </source>
</evidence>
<dbReference type="PANTHER" id="PTHR35807:SF1">
    <property type="entry name" value="TRANSCRIPTIONAL REGULATOR REDD"/>
    <property type="match status" value="1"/>
</dbReference>
<dbReference type="SUPFAM" id="SSF52540">
    <property type="entry name" value="P-loop containing nucleoside triphosphate hydrolases"/>
    <property type="match status" value="1"/>
</dbReference>
<dbReference type="Gene3D" id="3.40.50.300">
    <property type="entry name" value="P-loop containing nucleotide triphosphate hydrolases"/>
    <property type="match status" value="1"/>
</dbReference>
<evidence type="ECO:0000313" key="8">
    <source>
        <dbReference type="Proteomes" id="UP000636960"/>
    </source>
</evidence>
<gene>
    <name evidence="7" type="ORF">Ari01nite_29680</name>
</gene>
<dbReference type="Pfam" id="PF13191">
    <property type="entry name" value="AAA_16"/>
    <property type="match status" value="1"/>
</dbReference>
<dbReference type="GO" id="GO:0003677">
    <property type="term" value="F:DNA binding"/>
    <property type="evidence" value="ECO:0007669"/>
    <property type="project" value="UniProtKB-UniRule"/>
</dbReference>
<keyword evidence="4" id="KW-0804">Transcription</keyword>
<dbReference type="InterPro" id="IPR001867">
    <property type="entry name" value="OmpR/PhoB-type_DNA-bd"/>
</dbReference>
<dbReference type="InterPro" id="IPR027417">
    <property type="entry name" value="P-loop_NTPase"/>
</dbReference>
<dbReference type="PANTHER" id="PTHR35807">
    <property type="entry name" value="TRANSCRIPTIONAL REGULATOR REDD-RELATED"/>
    <property type="match status" value="1"/>
</dbReference>